<protein>
    <recommendedName>
        <fullName evidence="3">Arabinogalactan endo-beta-1,4-galactanase</fullName>
    </recommendedName>
</protein>
<evidence type="ECO:0000313" key="2">
    <source>
        <dbReference type="Proteomes" id="UP000640509"/>
    </source>
</evidence>
<dbReference type="InterPro" id="IPR017853">
    <property type="entry name" value="GH"/>
</dbReference>
<evidence type="ECO:0000313" key="1">
    <source>
        <dbReference type="EMBL" id="GGF72963.1"/>
    </source>
</evidence>
<dbReference type="EMBL" id="BMIV01000009">
    <property type="protein sequence ID" value="GGF72963.1"/>
    <property type="molecule type" value="Genomic_DNA"/>
</dbReference>
<name>A0ABQ1VL82_9RHOB</name>
<dbReference type="Proteomes" id="UP000640509">
    <property type="component" value="Unassembled WGS sequence"/>
</dbReference>
<dbReference type="Gene3D" id="3.20.20.80">
    <property type="entry name" value="Glycosidases"/>
    <property type="match status" value="1"/>
</dbReference>
<keyword evidence="2" id="KW-1185">Reference proteome</keyword>
<reference evidence="2" key="1">
    <citation type="journal article" date="2019" name="Int. J. Syst. Evol. Microbiol.">
        <title>The Global Catalogue of Microorganisms (GCM) 10K type strain sequencing project: providing services to taxonomists for standard genome sequencing and annotation.</title>
        <authorList>
            <consortium name="The Broad Institute Genomics Platform"/>
            <consortium name="The Broad Institute Genome Sequencing Center for Infectious Disease"/>
            <person name="Wu L."/>
            <person name="Ma J."/>
        </authorList>
    </citation>
    <scope>NUCLEOTIDE SEQUENCE [LARGE SCALE GENOMIC DNA]</scope>
    <source>
        <strain evidence="2">CGMCC 1.15419</strain>
    </source>
</reference>
<evidence type="ECO:0008006" key="3">
    <source>
        <dbReference type="Google" id="ProtNLM"/>
    </source>
</evidence>
<gene>
    <name evidence="1" type="ORF">GCM10011402_26880</name>
</gene>
<comment type="caution">
    <text evidence="1">The sequence shown here is derived from an EMBL/GenBank/DDBJ whole genome shotgun (WGS) entry which is preliminary data.</text>
</comment>
<dbReference type="SUPFAM" id="SSF51445">
    <property type="entry name" value="(Trans)glycosidases"/>
    <property type="match status" value="1"/>
</dbReference>
<sequence length="321" mass="35556">MFRSRFSGIAAWLTFPPFHPAGRAFAWGRCRSDPAMNIPLIHAPALPWAAETTPILAGFECGRLHWNGHDLLHSTGHLPDAAMAHHYAVAREQGVAGARDGLSWRHDIAARVGAAPPGFPVIWDFVHFDAPPRPVQHAVACCDALPPGSWAIAVNEPSVGRRVSGMTPGRATDMALRIMAAAACLPDPPCFATCDPFHHLHPKVFRATDRLVASGHVRMVGVNYYPHHAVEPLHRVLRAVADRYRLPVMITETGWHQGLRAAHRRFPHVRDRWDWLAHVRAEIALSGVPVAGLCWYPWLDMPAWDDPAHGRWPCGWPGRQA</sequence>
<proteinExistence type="predicted"/>
<organism evidence="1 2">
    <name type="scientific">Paracoccus acridae</name>
    <dbReference type="NCBI Taxonomy" id="1795310"/>
    <lineage>
        <taxon>Bacteria</taxon>
        <taxon>Pseudomonadati</taxon>
        <taxon>Pseudomonadota</taxon>
        <taxon>Alphaproteobacteria</taxon>
        <taxon>Rhodobacterales</taxon>
        <taxon>Paracoccaceae</taxon>
        <taxon>Paracoccus</taxon>
    </lineage>
</organism>
<accession>A0ABQ1VL82</accession>